<dbReference type="Gene3D" id="3.10.450.50">
    <property type="match status" value="1"/>
</dbReference>
<sequence>METIKEIVQKINQAFRDNDMEAFVSYCADDVTWTMVGNETVTGKQGILDFMKGMPINCEPVLTEKLIVAGENSAACTGTMEMPNADGSTYRGAFCDVYQFKNGKVKTIDTYIIELK</sequence>
<dbReference type="Pfam" id="PF12680">
    <property type="entry name" value="SnoaL_2"/>
    <property type="match status" value="1"/>
</dbReference>
<proteinExistence type="predicted"/>
<organism evidence="2 3">
    <name type="scientific">Mucilaginibacter pankratovii</name>
    <dbReference type="NCBI Taxonomy" id="2772110"/>
    <lineage>
        <taxon>Bacteria</taxon>
        <taxon>Pseudomonadati</taxon>
        <taxon>Bacteroidota</taxon>
        <taxon>Sphingobacteriia</taxon>
        <taxon>Sphingobacteriales</taxon>
        <taxon>Sphingobacteriaceae</taxon>
        <taxon>Mucilaginibacter</taxon>
    </lineage>
</organism>
<evidence type="ECO:0000259" key="1">
    <source>
        <dbReference type="Pfam" id="PF12680"/>
    </source>
</evidence>
<dbReference type="SUPFAM" id="SSF54427">
    <property type="entry name" value="NTF2-like"/>
    <property type="match status" value="1"/>
</dbReference>
<evidence type="ECO:0000313" key="2">
    <source>
        <dbReference type="EMBL" id="MBD1364646.1"/>
    </source>
</evidence>
<dbReference type="RefSeq" id="WP_191189298.1">
    <property type="nucleotide sequence ID" value="NZ_JACWMY010000005.1"/>
</dbReference>
<keyword evidence="3" id="KW-1185">Reference proteome</keyword>
<gene>
    <name evidence="2" type="ORF">IDJ77_12570</name>
</gene>
<dbReference type="EMBL" id="JACWMY010000005">
    <property type="protein sequence ID" value="MBD1364646.1"/>
    <property type="molecule type" value="Genomic_DNA"/>
</dbReference>
<name>A0ABR7WQP1_9SPHI</name>
<comment type="caution">
    <text evidence="2">The sequence shown here is derived from an EMBL/GenBank/DDBJ whole genome shotgun (WGS) entry which is preliminary data.</text>
</comment>
<accession>A0ABR7WQP1</accession>
<dbReference type="InterPro" id="IPR032710">
    <property type="entry name" value="NTF2-like_dom_sf"/>
</dbReference>
<dbReference type="Proteomes" id="UP000606600">
    <property type="component" value="Unassembled WGS sequence"/>
</dbReference>
<feature type="domain" description="SnoaL-like" evidence="1">
    <location>
        <begin position="8"/>
        <end position="106"/>
    </location>
</feature>
<reference evidence="2 3" key="1">
    <citation type="submission" date="2020-09" db="EMBL/GenBank/DDBJ databases">
        <title>Novel species of Mucilaginibacter isolated from a glacier on the Tibetan Plateau.</title>
        <authorList>
            <person name="Liu Q."/>
            <person name="Xin Y.-H."/>
        </authorList>
    </citation>
    <scope>NUCLEOTIDE SEQUENCE [LARGE SCALE GENOMIC DNA]</scope>
    <source>
        <strain evidence="2 3">ZT4R22</strain>
    </source>
</reference>
<dbReference type="InterPro" id="IPR037401">
    <property type="entry name" value="SnoaL-like"/>
</dbReference>
<protein>
    <submittedName>
        <fullName evidence="2">Nuclear transport factor 2 family protein</fullName>
    </submittedName>
</protein>
<evidence type="ECO:0000313" key="3">
    <source>
        <dbReference type="Proteomes" id="UP000606600"/>
    </source>
</evidence>